<reference evidence="1" key="1">
    <citation type="journal article" date="2015" name="Nature">
        <title>Complex archaea that bridge the gap between prokaryotes and eukaryotes.</title>
        <authorList>
            <person name="Spang A."/>
            <person name="Saw J.H."/>
            <person name="Jorgensen S.L."/>
            <person name="Zaremba-Niedzwiedzka K."/>
            <person name="Martijn J."/>
            <person name="Lind A.E."/>
            <person name="van Eijk R."/>
            <person name="Schleper C."/>
            <person name="Guy L."/>
            <person name="Ettema T.J."/>
        </authorList>
    </citation>
    <scope>NUCLEOTIDE SEQUENCE</scope>
</reference>
<protein>
    <submittedName>
        <fullName evidence="1">Uncharacterized protein</fullName>
    </submittedName>
</protein>
<dbReference type="EMBL" id="LAZR01011872">
    <property type="protein sequence ID" value="KKM56234.1"/>
    <property type="molecule type" value="Genomic_DNA"/>
</dbReference>
<name>A0A0F9L635_9ZZZZ</name>
<dbReference type="AlphaFoldDB" id="A0A0F9L635"/>
<proteinExistence type="predicted"/>
<gene>
    <name evidence="1" type="ORF">LCGC14_1551890</name>
</gene>
<comment type="caution">
    <text evidence="1">The sequence shown here is derived from an EMBL/GenBank/DDBJ whole genome shotgun (WGS) entry which is preliminary data.</text>
</comment>
<accession>A0A0F9L635</accession>
<organism evidence="1">
    <name type="scientific">marine sediment metagenome</name>
    <dbReference type="NCBI Taxonomy" id="412755"/>
    <lineage>
        <taxon>unclassified sequences</taxon>
        <taxon>metagenomes</taxon>
        <taxon>ecological metagenomes</taxon>
    </lineage>
</organism>
<evidence type="ECO:0000313" key="1">
    <source>
        <dbReference type="EMBL" id="KKM56234.1"/>
    </source>
</evidence>
<sequence>MKTDDQILERIAYVEKKVDPIGFATSDLIFRLGYKAGKQFLKSDVTEKEYNTKLKWSKNKNDIIKEMKEYLSFAFQKATDERGISANRSLLHYQNWFWLIGDQDFADSIFKDFSNYGLEKLKEIEKKLKTMKEKDNES</sequence>